<dbReference type="OrthoDB" id="3267321at2"/>
<feature type="compositionally biased region" description="Low complexity" evidence="8">
    <location>
        <begin position="69"/>
        <end position="79"/>
    </location>
</feature>
<feature type="compositionally biased region" description="Basic and acidic residues" evidence="8">
    <location>
        <begin position="105"/>
        <end position="114"/>
    </location>
</feature>
<dbReference type="STRING" id="1184267.A11Q_2566"/>
<dbReference type="EMBL" id="CP003537">
    <property type="protein sequence ID" value="AGH96782.1"/>
    <property type="molecule type" value="Genomic_DNA"/>
</dbReference>
<evidence type="ECO:0000313" key="10">
    <source>
        <dbReference type="Proteomes" id="UP000012040"/>
    </source>
</evidence>
<evidence type="ECO:0000256" key="6">
    <source>
        <dbReference type="ARBA" id="ARBA00023010"/>
    </source>
</evidence>
<dbReference type="KEGG" id="bex:A11Q_2566"/>
<dbReference type="HOGENOM" id="CLU_2116224_0_0_7"/>
<keyword evidence="2" id="KW-0813">Transport</keyword>
<evidence type="ECO:0000256" key="2">
    <source>
        <dbReference type="ARBA" id="ARBA00022448"/>
    </source>
</evidence>
<keyword evidence="10" id="KW-1185">Reference proteome</keyword>
<keyword evidence="6" id="KW-0811">Translocation</keyword>
<dbReference type="RefSeq" id="WP_015471272.1">
    <property type="nucleotide sequence ID" value="NC_020813.1"/>
</dbReference>
<dbReference type="GO" id="GO:0015031">
    <property type="term" value="P:protein transport"/>
    <property type="evidence" value="ECO:0007669"/>
    <property type="project" value="UniProtKB-KW"/>
</dbReference>
<evidence type="ECO:0000256" key="5">
    <source>
        <dbReference type="ARBA" id="ARBA00022989"/>
    </source>
</evidence>
<keyword evidence="4" id="KW-0653">Protein transport</keyword>
<keyword evidence="5" id="KW-1133">Transmembrane helix</keyword>
<evidence type="ECO:0000256" key="7">
    <source>
        <dbReference type="ARBA" id="ARBA00023136"/>
    </source>
</evidence>
<accession>M4VBK9</accession>
<evidence type="ECO:0000256" key="1">
    <source>
        <dbReference type="ARBA" id="ARBA00004167"/>
    </source>
</evidence>
<sequence>MSFSHMLILIIIAVIVIPPDKLPEVARQFARFVNDLKRHTGGIWDDIKRDAMLKPEDLFKYNPNKSPDSYQQQNAQMSQPQPPSTQPSNGHEPFIEESTTTAQADKADKKDEPS</sequence>
<dbReference type="Pfam" id="PF02416">
    <property type="entry name" value="TatA_B_E"/>
    <property type="match status" value="1"/>
</dbReference>
<dbReference type="eggNOG" id="COG1826">
    <property type="taxonomic scope" value="Bacteria"/>
</dbReference>
<protein>
    <submittedName>
        <fullName evidence="9">Putative sec-independent protein translocase protein</fullName>
    </submittedName>
</protein>
<name>M4VBK9_9BACT</name>
<comment type="subcellular location">
    <subcellularLocation>
        <location evidence="1">Membrane</location>
        <topology evidence="1">Single-pass membrane protein</topology>
    </subcellularLocation>
</comment>
<dbReference type="Gene3D" id="1.20.5.3310">
    <property type="match status" value="1"/>
</dbReference>
<evidence type="ECO:0000256" key="8">
    <source>
        <dbReference type="SAM" id="MobiDB-lite"/>
    </source>
</evidence>
<keyword evidence="7" id="KW-0472">Membrane</keyword>
<gene>
    <name evidence="9" type="ORF">A11Q_2566</name>
</gene>
<reference evidence="9 10" key="1">
    <citation type="journal article" date="2013" name="ISME J.">
        <title>By their genes ye shall know them: genomic signatures of predatory bacteria.</title>
        <authorList>
            <person name="Pasternak Z."/>
            <person name="Pietrokovski S."/>
            <person name="Rotem O."/>
            <person name="Gophna U."/>
            <person name="Lurie-Weinberger M.N."/>
            <person name="Jurkevitch E."/>
        </authorList>
    </citation>
    <scope>NUCLEOTIDE SEQUENCE [LARGE SCALE GENOMIC DNA]</scope>
    <source>
        <strain evidence="9 10">JSS</strain>
    </source>
</reference>
<dbReference type="AlphaFoldDB" id="M4VBK9"/>
<evidence type="ECO:0000256" key="4">
    <source>
        <dbReference type="ARBA" id="ARBA00022927"/>
    </source>
</evidence>
<proteinExistence type="predicted"/>
<feature type="region of interest" description="Disordered" evidence="8">
    <location>
        <begin position="58"/>
        <end position="114"/>
    </location>
</feature>
<dbReference type="InterPro" id="IPR003369">
    <property type="entry name" value="TatA/B/E"/>
</dbReference>
<evidence type="ECO:0000313" key="9">
    <source>
        <dbReference type="EMBL" id="AGH96782.1"/>
    </source>
</evidence>
<organism evidence="9 10">
    <name type="scientific">Pseudobdellovibrio exovorus JSS</name>
    <dbReference type="NCBI Taxonomy" id="1184267"/>
    <lineage>
        <taxon>Bacteria</taxon>
        <taxon>Pseudomonadati</taxon>
        <taxon>Bdellovibrionota</taxon>
        <taxon>Bdellovibrionia</taxon>
        <taxon>Bdellovibrionales</taxon>
        <taxon>Pseudobdellovibrionaceae</taxon>
        <taxon>Pseudobdellovibrio</taxon>
    </lineage>
</organism>
<evidence type="ECO:0000256" key="3">
    <source>
        <dbReference type="ARBA" id="ARBA00022692"/>
    </source>
</evidence>
<dbReference type="GO" id="GO:0016020">
    <property type="term" value="C:membrane"/>
    <property type="evidence" value="ECO:0007669"/>
    <property type="project" value="UniProtKB-ARBA"/>
</dbReference>
<dbReference type="Proteomes" id="UP000012040">
    <property type="component" value="Chromosome"/>
</dbReference>
<dbReference type="PATRIC" id="fig|1184267.3.peg.2594"/>
<keyword evidence="3" id="KW-0812">Transmembrane</keyword>